<feature type="domain" description="Tetrapyrrole biosynthesis glutamyl-tRNA reductase dimerisation" evidence="10">
    <location>
        <begin position="323"/>
        <end position="417"/>
    </location>
</feature>
<name>A0ABT1G8I1_9GAMM</name>
<dbReference type="PIRSF" id="PIRSF000445">
    <property type="entry name" value="4pyrrol_synth_GluRdtase"/>
    <property type="match status" value="1"/>
</dbReference>
<dbReference type="Pfam" id="PF00745">
    <property type="entry name" value="GlutR_dimer"/>
    <property type="match status" value="1"/>
</dbReference>
<evidence type="ECO:0000313" key="13">
    <source>
        <dbReference type="EMBL" id="MCP1727362.1"/>
    </source>
</evidence>
<comment type="miscellaneous">
    <text evidence="8">During catalysis, the active site Cys acts as a nucleophile attacking the alpha-carbonyl group of tRNA-bound glutamate with the formation of a thioester intermediate between enzyme and glutamate, and the concomitant release of tRNA(Glu). The thioester intermediate is finally reduced by direct hydride transfer from NADPH, to form the product GSA.</text>
</comment>
<keyword evidence="14" id="KW-1185">Reference proteome</keyword>
<dbReference type="PANTHER" id="PTHR43013">
    <property type="entry name" value="GLUTAMYL-TRNA REDUCTASE"/>
    <property type="match status" value="1"/>
</dbReference>
<dbReference type="PROSITE" id="PS00747">
    <property type="entry name" value="GLUTR"/>
    <property type="match status" value="1"/>
</dbReference>
<keyword evidence="4 8" id="KW-0521">NADP</keyword>
<comment type="subunit">
    <text evidence="8">Homodimer.</text>
</comment>
<dbReference type="SUPFAM" id="SSF69742">
    <property type="entry name" value="Glutamyl tRNA-reductase catalytic, N-terminal domain"/>
    <property type="match status" value="1"/>
</dbReference>
<dbReference type="SUPFAM" id="SSF69075">
    <property type="entry name" value="Glutamyl tRNA-reductase dimerization domain"/>
    <property type="match status" value="1"/>
</dbReference>
<evidence type="ECO:0000256" key="3">
    <source>
        <dbReference type="ARBA" id="ARBA00012970"/>
    </source>
</evidence>
<feature type="binding site" evidence="8">
    <location>
        <begin position="114"/>
        <end position="116"/>
    </location>
    <ligand>
        <name>substrate</name>
    </ligand>
</feature>
<feature type="active site" description="Nucleophile" evidence="8">
    <location>
        <position position="50"/>
    </location>
</feature>
<dbReference type="HAMAP" id="MF_00087">
    <property type="entry name" value="Glu_tRNA_reductase"/>
    <property type="match status" value="1"/>
</dbReference>
<evidence type="ECO:0000256" key="8">
    <source>
        <dbReference type="HAMAP-Rule" id="MF_00087"/>
    </source>
</evidence>
<sequence>MSLIALGINHNTAPVEIREQLSFSEQELGRVLRELSALPGVQEVAVLSTCNRTEIYGSLDEQGGQALVDWLTQRQQHNDQDNDLHQALYQFSDADAVRHAMSVACGLDSMVLGEPQILGQMKQAYEAALEAGTAQRTLHQLFQGSFSVAKQVRTDTGIGQNPVSVAYAAVDLARQIFADFEKHTALLIGAGDTIELAAQHLARRGIGRMIIANRNPERARLLAAGFKGYGIGLEEIPAHLAEADIIIASTASREPILTRPMVKEGFRKRRHKPVLMVDIAVPRDIEADVAELPDVFLYTIDDLQETIRENLASREQAAARGLEIIEARAHHLAAALNSMDAVPAIRTLRDEATAQRDRTLAQAKRMLAAGRASEDVLDYMAHTLTNRLLHQPTVQLREAAERGERETLAVARELFGLDNDGKDEE</sequence>
<dbReference type="PANTHER" id="PTHR43013:SF1">
    <property type="entry name" value="GLUTAMYL-TRNA REDUCTASE"/>
    <property type="match status" value="1"/>
</dbReference>
<dbReference type="EC" id="1.2.1.70" evidence="3 8"/>
<feature type="binding site" evidence="8">
    <location>
        <position position="109"/>
    </location>
    <ligand>
        <name>substrate</name>
    </ligand>
</feature>
<evidence type="ECO:0000259" key="11">
    <source>
        <dbReference type="Pfam" id="PF01488"/>
    </source>
</evidence>
<comment type="domain">
    <text evidence="8">Possesses an unusual extended V-shaped dimeric structure with each monomer consisting of three distinct domains arranged along a curved 'spinal' alpha-helix. The N-terminal catalytic domain specifically recognizes the glutamate moiety of the substrate. The second domain is the NADPH-binding domain, and the third C-terminal domain is responsible for dimerization.</text>
</comment>
<dbReference type="Pfam" id="PF05201">
    <property type="entry name" value="GlutR_N"/>
    <property type="match status" value="1"/>
</dbReference>
<dbReference type="SUPFAM" id="SSF51735">
    <property type="entry name" value="NAD(P)-binding Rossmann-fold domains"/>
    <property type="match status" value="1"/>
</dbReference>
<evidence type="ECO:0000256" key="2">
    <source>
        <dbReference type="ARBA" id="ARBA00005916"/>
    </source>
</evidence>
<dbReference type="InterPro" id="IPR036453">
    <property type="entry name" value="GluRdtase_dimer_dom_sf"/>
</dbReference>
<feature type="domain" description="Glutamyl-tRNA reductase N-terminal" evidence="12">
    <location>
        <begin position="6"/>
        <end position="156"/>
    </location>
</feature>
<dbReference type="InterPro" id="IPR015895">
    <property type="entry name" value="4pyrrol_synth_GluRdtase_N"/>
</dbReference>
<protein>
    <recommendedName>
        <fullName evidence="3 8">Glutamyl-tRNA reductase</fullName>
        <shortName evidence="8">GluTR</shortName>
        <ecNumber evidence="3 8">1.2.1.70</ecNumber>
    </recommendedName>
</protein>
<proteinExistence type="inferred from homology"/>
<comment type="caution">
    <text evidence="13">The sequence shown here is derived from an EMBL/GenBank/DDBJ whole genome shotgun (WGS) entry which is preliminary data.</text>
</comment>
<evidence type="ECO:0000256" key="9">
    <source>
        <dbReference type="RuleBase" id="RU000584"/>
    </source>
</evidence>
<evidence type="ECO:0000256" key="7">
    <source>
        <dbReference type="ARBA" id="ARBA00047464"/>
    </source>
</evidence>
<evidence type="ECO:0000256" key="6">
    <source>
        <dbReference type="ARBA" id="ARBA00023244"/>
    </source>
</evidence>
<comment type="catalytic activity">
    <reaction evidence="7 8 9">
        <text>(S)-4-amino-5-oxopentanoate + tRNA(Glu) + NADP(+) = L-glutamyl-tRNA(Glu) + NADPH + H(+)</text>
        <dbReference type="Rhea" id="RHEA:12344"/>
        <dbReference type="Rhea" id="RHEA-COMP:9663"/>
        <dbReference type="Rhea" id="RHEA-COMP:9680"/>
        <dbReference type="ChEBI" id="CHEBI:15378"/>
        <dbReference type="ChEBI" id="CHEBI:57501"/>
        <dbReference type="ChEBI" id="CHEBI:57783"/>
        <dbReference type="ChEBI" id="CHEBI:58349"/>
        <dbReference type="ChEBI" id="CHEBI:78442"/>
        <dbReference type="ChEBI" id="CHEBI:78520"/>
        <dbReference type="EC" id="1.2.1.70"/>
    </reaction>
</comment>
<gene>
    <name evidence="8" type="primary">hemA</name>
    <name evidence="13" type="ORF">J2T60_001327</name>
</gene>
<dbReference type="InterPro" id="IPR018214">
    <property type="entry name" value="GluRdtase_CS"/>
</dbReference>
<dbReference type="InterPro" id="IPR015896">
    <property type="entry name" value="4pyrrol_synth_GluRdtase_dimer"/>
</dbReference>
<feature type="site" description="Important for activity" evidence="8">
    <location>
        <position position="99"/>
    </location>
</feature>
<evidence type="ECO:0000259" key="10">
    <source>
        <dbReference type="Pfam" id="PF00745"/>
    </source>
</evidence>
<feature type="binding site" evidence="8">
    <location>
        <begin position="49"/>
        <end position="52"/>
    </location>
    <ligand>
        <name>substrate</name>
    </ligand>
</feature>
<reference evidence="13 14" key="1">
    <citation type="submission" date="2022-03" db="EMBL/GenBank/DDBJ databases">
        <title>Genomic Encyclopedia of Type Strains, Phase III (KMG-III): the genomes of soil and plant-associated and newly described type strains.</title>
        <authorList>
            <person name="Whitman W."/>
        </authorList>
    </citation>
    <scope>NUCLEOTIDE SEQUENCE [LARGE SCALE GENOMIC DNA]</scope>
    <source>
        <strain evidence="13 14">BSker1</strain>
    </source>
</reference>
<evidence type="ECO:0000313" key="14">
    <source>
        <dbReference type="Proteomes" id="UP001523550"/>
    </source>
</evidence>
<accession>A0ABT1G8I1</accession>
<feature type="domain" description="Quinate/shikimate 5-dehydrogenase/glutamyl-tRNA reductase" evidence="11">
    <location>
        <begin position="171"/>
        <end position="305"/>
    </location>
</feature>
<organism evidence="13 14">
    <name type="scientific">Natronospira proteinivora</name>
    <dbReference type="NCBI Taxonomy" id="1807133"/>
    <lineage>
        <taxon>Bacteria</taxon>
        <taxon>Pseudomonadati</taxon>
        <taxon>Pseudomonadota</taxon>
        <taxon>Gammaproteobacteria</taxon>
        <taxon>Natronospirales</taxon>
        <taxon>Natronospiraceae</taxon>
        <taxon>Natronospira</taxon>
    </lineage>
</organism>
<keyword evidence="6 8" id="KW-0627">Porphyrin biosynthesis</keyword>
<dbReference type="EMBL" id="JALJYF010000001">
    <property type="protein sequence ID" value="MCP1727362.1"/>
    <property type="molecule type" value="Genomic_DNA"/>
</dbReference>
<evidence type="ECO:0000259" key="12">
    <source>
        <dbReference type="Pfam" id="PF05201"/>
    </source>
</evidence>
<dbReference type="InterPro" id="IPR036291">
    <property type="entry name" value="NAD(P)-bd_dom_sf"/>
</dbReference>
<dbReference type="GO" id="GO:0008883">
    <property type="term" value="F:glutamyl-tRNA reductase activity"/>
    <property type="evidence" value="ECO:0007669"/>
    <property type="project" value="UniProtKB-EC"/>
</dbReference>
<dbReference type="Gene3D" id="3.40.50.720">
    <property type="entry name" value="NAD(P)-binding Rossmann-like Domain"/>
    <property type="match status" value="1"/>
</dbReference>
<comment type="similarity">
    <text evidence="2 8 9">Belongs to the glutamyl-tRNA reductase family.</text>
</comment>
<dbReference type="Pfam" id="PF01488">
    <property type="entry name" value="Shikimate_DH"/>
    <property type="match status" value="1"/>
</dbReference>
<dbReference type="InterPro" id="IPR006151">
    <property type="entry name" value="Shikm_DH/Glu-tRNA_Rdtase"/>
</dbReference>
<dbReference type="Proteomes" id="UP001523550">
    <property type="component" value="Unassembled WGS sequence"/>
</dbReference>
<dbReference type="Gene3D" id="3.30.460.30">
    <property type="entry name" value="Glutamyl-tRNA reductase, N-terminal domain"/>
    <property type="match status" value="1"/>
</dbReference>
<evidence type="ECO:0000256" key="4">
    <source>
        <dbReference type="ARBA" id="ARBA00022857"/>
    </source>
</evidence>
<keyword evidence="5 8" id="KW-0560">Oxidoreductase</keyword>
<dbReference type="InterPro" id="IPR036343">
    <property type="entry name" value="GluRdtase_N_sf"/>
</dbReference>
<dbReference type="RefSeq" id="WP_253447158.1">
    <property type="nucleotide sequence ID" value="NZ_JALJYF010000001.1"/>
</dbReference>
<dbReference type="NCBIfam" id="TIGR01035">
    <property type="entry name" value="hemA"/>
    <property type="match status" value="1"/>
</dbReference>
<feature type="binding site" evidence="8">
    <location>
        <begin position="189"/>
        <end position="194"/>
    </location>
    <ligand>
        <name>NADP(+)</name>
        <dbReference type="ChEBI" id="CHEBI:58349"/>
    </ligand>
</feature>
<evidence type="ECO:0000256" key="1">
    <source>
        <dbReference type="ARBA" id="ARBA00005059"/>
    </source>
</evidence>
<dbReference type="InterPro" id="IPR000343">
    <property type="entry name" value="4pyrrol_synth_GluRdtase"/>
</dbReference>
<comment type="pathway">
    <text evidence="1 8 9">Porphyrin-containing compound metabolism; protoporphyrin-IX biosynthesis; 5-aminolevulinate from L-glutamyl-tRNA(Glu): step 1/2.</text>
</comment>
<evidence type="ECO:0000256" key="5">
    <source>
        <dbReference type="ARBA" id="ARBA00023002"/>
    </source>
</evidence>
<feature type="binding site" evidence="8">
    <location>
        <position position="120"/>
    </location>
    <ligand>
        <name>substrate</name>
    </ligand>
</feature>
<comment type="function">
    <text evidence="8">Catalyzes the NADPH-dependent reduction of glutamyl-tRNA(Glu) to glutamate 1-semialdehyde (GSA).</text>
</comment>
<dbReference type="CDD" id="cd05213">
    <property type="entry name" value="NAD_bind_Glutamyl_tRNA_reduct"/>
    <property type="match status" value="1"/>
</dbReference>